<evidence type="ECO:0000256" key="4">
    <source>
        <dbReference type="ARBA" id="ARBA00022692"/>
    </source>
</evidence>
<dbReference type="Pfam" id="PF13632">
    <property type="entry name" value="Glyco_trans_2_3"/>
    <property type="match status" value="1"/>
</dbReference>
<dbReference type="InterPro" id="IPR001173">
    <property type="entry name" value="Glyco_trans_2-like"/>
</dbReference>
<keyword evidence="2" id="KW-0328">Glycosyltransferase</keyword>
<dbReference type="RefSeq" id="XP_044722014.1">
    <property type="nucleotide sequence ID" value="XM_044863400.1"/>
</dbReference>
<dbReference type="PANTHER" id="PTHR43867:SF2">
    <property type="entry name" value="CELLULOSE SYNTHASE CATALYTIC SUBUNIT A [UDP-FORMING]"/>
    <property type="match status" value="1"/>
</dbReference>
<name>A0A9P8SJ39_9HYPO</name>
<accession>A0A9P8SJ39</accession>
<dbReference type="InterPro" id="IPR050321">
    <property type="entry name" value="Glycosyltr_2/OpgH_subfam"/>
</dbReference>
<dbReference type="GO" id="GO:0016757">
    <property type="term" value="F:glycosyltransferase activity"/>
    <property type="evidence" value="ECO:0007669"/>
    <property type="project" value="UniProtKB-KW"/>
</dbReference>
<dbReference type="Gene3D" id="3.90.550.10">
    <property type="entry name" value="Spore Coat Polysaccharide Biosynthesis Protein SpsA, Chain A"/>
    <property type="match status" value="1"/>
</dbReference>
<sequence>MAFTCPPPCFYNVPMDDPISQSLFAFHRFEELVKDSAGIAWCTGSGWVMRRTALAEIGGFPAKSLTEDLLCGKLLLGRGWRSAYIQETLQWGLVPDTYHAHIRQRTRWSTGGVQAGLIMKLCLFGDLSRHLDGWQRAYSFWYLFQNASATLKMLEVLKTMLMLVVGWPMVVFTGKHQLTSLVRVAALGHTFGFVRQCLVAYVNGYAASCREVFCLYFMNTYFALDHWRTFVLPIWIASIFLNEMRSGLPIRRTNPNYRSQPFEA</sequence>
<protein>
    <submittedName>
        <fullName evidence="8">Glycosyl transferase family group 2 domain-containing protein</fullName>
    </submittedName>
</protein>
<evidence type="ECO:0000256" key="3">
    <source>
        <dbReference type="ARBA" id="ARBA00022679"/>
    </source>
</evidence>
<evidence type="ECO:0000259" key="7">
    <source>
        <dbReference type="Pfam" id="PF13632"/>
    </source>
</evidence>
<evidence type="ECO:0000256" key="2">
    <source>
        <dbReference type="ARBA" id="ARBA00022676"/>
    </source>
</evidence>
<evidence type="ECO:0000256" key="1">
    <source>
        <dbReference type="ARBA" id="ARBA00004141"/>
    </source>
</evidence>
<dbReference type="GeneID" id="68354058"/>
<dbReference type="EMBL" id="JAIZPD010000004">
    <property type="protein sequence ID" value="KAH0964501.1"/>
    <property type="molecule type" value="Genomic_DNA"/>
</dbReference>
<evidence type="ECO:0000256" key="5">
    <source>
        <dbReference type="ARBA" id="ARBA00022989"/>
    </source>
</evidence>
<dbReference type="OrthoDB" id="72851at2759"/>
<gene>
    <name evidence="8" type="ORF">HRG_04929</name>
</gene>
<dbReference type="AlphaFoldDB" id="A0A9P8SJ39"/>
<reference evidence="8" key="1">
    <citation type="submission" date="2021-09" db="EMBL/GenBank/DDBJ databases">
        <title>A high-quality genome of the endoparasitic fungus Hirsutella rhossiliensis with a comparison of Hirsutella genomes reveals transposable elements contributing to genome size variation.</title>
        <authorList>
            <person name="Lin R."/>
            <person name="Jiao Y."/>
            <person name="Sun X."/>
            <person name="Ling J."/>
            <person name="Xie B."/>
            <person name="Cheng X."/>
        </authorList>
    </citation>
    <scope>NUCLEOTIDE SEQUENCE</scope>
    <source>
        <strain evidence="8">HR02</strain>
    </source>
</reference>
<dbReference type="SUPFAM" id="SSF53448">
    <property type="entry name" value="Nucleotide-diphospho-sugar transferases"/>
    <property type="match status" value="1"/>
</dbReference>
<organism evidence="8 9">
    <name type="scientific">Hirsutella rhossiliensis</name>
    <dbReference type="NCBI Taxonomy" id="111463"/>
    <lineage>
        <taxon>Eukaryota</taxon>
        <taxon>Fungi</taxon>
        <taxon>Dikarya</taxon>
        <taxon>Ascomycota</taxon>
        <taxon>Pezizomycotina</taxon>
        <taxon>Sordariomycetes</taxon>
        <taxon>Hypocreomycetidae</taxon>
        <taxon>Hypocreales</taxon>
        <taxon>Ophiocordycipitaceae</taxon>
        <taxon>Hirsutella</taxon>
    </lineage>
</organism>
<keyword evidence="3 8" id="KW-0808">Transferase</keyword>
<keyword evidence="5" id="KW-1133">Transmembrane helix</keyword>
<dbReference type="PANTHER" id="PTHR43867">
    <property type="entry name" value="CELLULOSE SYNTHASE CATALYTIC SUBUNIT A [UDP-FORMING]"/>
    <property type="match status" value="1"/>
</dbReference>
<dbReference type="Proteomes" id="UP000824596">
    <property type="component" value="Unassembled WGS sequence"/>
</dbReference>
<evidence type="ECO:0000313" key="8">
    <source>
        <dbReference type="EMBL" id="KAH0964501.1"/>
    </source>
</evidence>
<comment type="caution">
    <text evidence="8">The sequence shown here is derived from an EMBL/GenBank/DDBJ whole genome shotgun (WGS) entry which is preliminary data.</text>
</comment>
<keyword evidence="4" id="KW-0812">Transmembrane</keyword>
<feature type="domain" description="Glycosyltransferase 2-like" evidence="7">
    <location>
        <begin position="26"/>
        <end position="169"/>
    </location>
</feature>
<evidence type="ECO:0000256" key="6">
    <source>
        <dbReference type="ARBA" id="ARBA00023136"/>
    </source>
</evidence>
<dbReference type="GO" id="GO:0016020">
    <property type="term" value="C:membrane"/>
    <property type="evidence" value="ECO:0007669"/>
    <property type="project" value="UniProtKB-SubCell"/>
</dbReference>
<keyword evidence="9" id="KW-1185">Reference proteome</keyword>
<dbReference type="InterPro" id="IPR029044">
    <property type="entry name" value="Nucleotide-diphossugar_trans"/>
</dbReference>
<keyword evidence="6" id="KW-0472">Membrane</keyword>
<comment type="subcellular location">
    <subcellularLocation>
        <location evidence="1">Membrane</location>
        <topology evidence="1">Multi-pass membrane protein</topology>
    </subcellularLocation>
</comment>
<proteinExistence type="predicted"/>
<evidence type="ECO:0000313" key="9">
    <source>
        <dbReference type="Proteomes" id="UP000824596"/>
    </source>
</evidence>